<gene>
    <name evidence="1" type="ORF">BJ959_000907</name>
</gene>
<name>A0A840X5A9_9MICO</name>
<comment type="caution">
    <text evidence="1">The sequence shown here is derived from an EMBL/GenBank/DDBJ whole genome shotgun (WGS) entry which is preliminary data.</text>
</comment>
<dbReference type="InterPro" id="IPR017853">
    <property type="entry name" value="GH"/>
</dbReference>
<dbReference type="GO" id="GO:0016052">
    <property type="term" value="P:carbohydrate catabolic process"/>
    <property type="evidence" value="ECO:0007669"/>
    <property type="project" value="InterPro"/>
</dbReference>
<dbReference type="OrthoDB" id="9758822at2"/>
<accession>A0A840X5A9</accession>
<dbReference type="Proteomes" id="UP000552883">
    <property type="component" value="Unassembled WGS sequence"/>
</dbReference>
<evidence type="ECO:0000313" key="2">
    <source>
        <dbReference type="Proteomes" id="UP000552883"/>
    </source>
</evidence>
<dbReference type="EMBL" id="JACHBS010000001">
    <property type="protein sequence ID" value="MBB5617411.1"/>
    <property type="molecule type" value="Genomic_DNA"/>
</dbReference>
<evidence type="ECO:0000313" key="1">
    <source>
        <dbReference type="EMBL" id="MBB5617411.1"/>
    </source>
</evidence>
<proteinExistence type="predicted"/>
<evidence type="ECO:0008006" key="3">
    <source>
        <dbReference type="Google" id="ProtNLM"/>
    </source>
</evidence>
<dbReference type="InterPro" id="IPR013785">
    <property type="entry name" value="Aldolase_TIM"/>
</dbReference>
<dbReference type="RefSeq" id="WP_153982865.1">
    <property type="nucleotide sequence ID" value="NZ_BAAANZ010000016.1"/>
</dbReference>
<dbReference type="InterPro" id="IPR002252">
    <property type="entry name" value="Glyco_hydro_36"/>
</dbReference>
<keyword evidence="2" id="KW-1185">Reference proteome</keyword>
<organism evidence="1 2">
    <name type="scientific">Microcella frigidaquae</name>
    <dbReference type="NCBI Taxonomy" id="424758"/>
    <lineage>
        <taxon>Bacteria</taxon>
        <taxon>Bacillati</taxon>
        <taxon>Actinomycetota</taxon>
        <taxon>Actinomycetes</taxon>
        <taxon>Micrococcales</taxon>
        <taxon>Microbacteriaceae</taxon>
        <taxon>Microcella</taxon>
    </lineage>
</organism>
<reference evidence="1 2" key="1">
    <citation type="submission" date="2020-08" db="EMBL/GenBank/DDBJ databases">
        <title>Sequencing the genomes of 1000 actinobacteria strains.</title>
        <authorList>
            <person name="Klenk H.-P."/>
        </authorList>
    </citation>
    <scope>NUCLEOTIDE SEQUENCE [LARGE SCALE GENOMIC DNA]</scope>
    <source>
        <strain evidence="1 2">DSM 23889</strain>
    </source>
</reference>
<dbReference type="CDD" id="cd14791">
    <property type="entry name" value="GH36"/>
    <property type="match status" value="1"/>
</dbReference>
<dbReference type="Pfam" id="PF02065">
    <property type="entry name" value="Melibiase"/>
    <property type="match status" value="1"/>
</dbReference>
<dbReference type="GO" id="GO:0004557">
    <property type="term" value="F:alpha-galactosidase activity"/>
    <property type="evidence" value="ECO:0007669"/>
    <property type="project" value="InterPro"/>
</dbReference>
<sequence length="619" mass="66618">MPHGFERIVAHPERPAHSGDRIGALPGDTIAARLRLDDWHDVTVRVLHPFTWDAKFRGFRIDELAVTPARPRTLVSGAYSVADAAVLNHDDVRGTLTPFDFPEGERHDGVLYRTVGHSPEPHERYQDAAGWCTAAGRDADGRPVALATALDRSDCVLLDLLADDHGLTVQTRLPWQTFRPAELPATDALPGLLVRHGLGDHEAAEGWLRALLAASIPNRAADMSPPLIADTWGFGTDIDPQRVTAFFDVAADLGVEVVTVDKGWEDHVGDWNAQAGYTGGVAGIAALAHDRGMKLGLWVGAGNAAPDSAVATAHPDWLATWNGRPQIVSHRTHSLCLGHEPARDHVLACLDRLVRDGVDWLLHDFETISRCDADHHTHDPGAGEAAGVSGWYHVLATLRERHPHLLIENCWNGGKPLDLQMIAHHDTTIGDDWCRSEENRLAALGLGTYLPSSWTSKYMGDEPHLPLRAQLAPYLVGGPWILMGDLPGWSAEHRDTIARGVEIYRAWRTAATDARAVPPVLSGPPAGVWGSAAGVTGLAYSPRPDGAQLAAFAVSDVGIGQVVRWHPALDASGSAAVDAWIVRDEWSGAEHRVSAAELAAGIPLDTARADGLALSVRPA</sequence>
<dbReference type="AlphaFoldDB" id="A0A840X5A9"/>
<dbReference type="Gene3D" id="3.20.20.70">
    <property type="entry name" value="Aldolase class I"/>
    <property type="match status" value="1"/>
</dbReference>
<dbReference type="SUPFAM" id="SSF51445">
    <property type="entry name" value="(Trans)glycosidases"/>
    <property type="match status" value="1"/>
</dbReference>
<protein>
    <recommendedName>
        <fullName evidence="3">Alpha-galactosidase</fullName>
    </recommendedName>
</protein>